<feature type="region of interest" description="Disordered" evidence="1">
    <location>
        <begin position="39"/>
        <end position="80"/>
    </location>
</feature>
<evidence type="ECO:0000313" key="3">
    <source>
        <dbReference type="Proteomes" id="UP000823388"/>
    </source>
</evidence>
<gene>
    <name evidence="2" type="ORF">PVAP13_7KG105254</name>
</gene>
<evidence type="ECO:0000256" key="1">
    <source>
        <dbReference type="SAM" id="MobiDB-lite"/>
    </source>
</evidence>
<dbReference type="EMBL" id="CM029049">
    <property type="protein sequence ID" value="KAG2570309.1"/>
    <property type="molecule type" value="Genomic_DNA"/>
</dbReference>
<organism evidence="2 3">
    <name type="scientific">Panicum virgatum</name>
    <name type="common">Blackwell switchgrass</name>
    <dbReference type="NCBI Taxonomy" id="38727"/>
    <lineage>
        <taxon>Eukaryota</taxon>
        <taxon>Viridiplantae</taxon>
        <taxon>Streptophyta</taxon>
        <taxon>Embryophyta</taxon>
        <taxon>Tracheophyta</taxon>
        <taxon>Spermatophyta</taxon>
        <taxon>Magnoliopsida</taxon>
        <taxon>Liliopsida</taxon>
        <taxon>Poales</taxon>
        <taxon>Poaceae</taxon>
        <taxon>PACMAD clade</taxon>
        <taxon>Panicoideae</taxon>
        <taxon>Panicodae</taxon>
        <taxon>Paniceae</taxon>
        <taxon>Panicinae</taxon>
        <taxon>Panicum</taxon>
        <taxon>Panicum sect. Hiantes</taxon>
    </lineage>
</organism>
<reference evidence="2" key="1">
    <citation type="submission" date="2020-05" db="EMBL/GenBank/DDBJ databases">
        <title>WGS assembly of Panicum virgatum.</title>
        <authorList>
            <person name="Lovell J.T."/>
            <person name="Jenkins J."/>
            <person name="Shu S."/>
            <person name="Juenger T.E."/>
            <person name="Schmutz J."/>
        </authorList>
    </citation>
    <scope>NUCLEOTIDE SEQUENCE</scope>
    <source>
        <strain evidence="2">AP13</strain>
    </source>
</reference>
<dbReference type="AlphaFoldDB" id="A0A8T0QBX2"/>
<evidence type="ECO:0000313" key="2">
    <source>
        <dbReference type="EMBL" id="KAG2570309.1"/>
    </source>
</evidence>
<comment type="caution">
    <text evidence="2">The sequence shown here is derived from an EMBL/GenBank/DDBJ whole genome shotgun (WGS) entry which is preliminary data.</text>
</comment>
<protein>
    <submittedName>
        <fullName evidence="2">Uncharacterized protein</fullName>
    </submittedName>
</protein>
<sequence>MSYLPNQNIWACRTRTSWSPPAPPWAGRLRPVPAATVCASSVGSTGQRDDAHSRPPGSVPAAAQASVTARTHGGFGQFMRRRRRRVRALSGELTQRRGVYERAGGRRNQWLLPNGGPRHRGR</sequence>
<proteinExistence type="predicted"/>
<accession>A0A8T0QBX2</accession>
<feature type="region of interest" description="Disordered" evidence="1">
    <location>
        <begin position="102"/>
        <end position="122"/>
    </location>
</feature>
<keyword evidence="3" id="KW-1185">Reference proteome</keyword>
<name>A0A8T0QBX2_PANVG</name>
<dbReference type="Proteomes" id="UP000823388">
    <property type="component" value="Chromosome 7K"/>
</dbReference>